<evidence type="ECO:0000313" key="3">
    <source>
        <dbReference type="Proteomes" id="UP000195570"/>
    </source>
</evidence>
<name>A0A1G4I3P7_TRYEQ</name>
<evidence type="ECO:0000313" key="2">
    <source>
        <dbReference type="EMBL" id="SCU66287.1"/>
    </source>
</evidence>
<dbReference type="VEuPathDB" id="TriTrypDB:TEOVI_000717400"/>
<comment type="caution">
    <text evidence="2">The sequence shown here is derived from an EMBL/GenBank/DDBJ whole genome shotgun (WGS) entry which is preliminary data.</text>
</comment>
<dbReference type="Proteomes" id="UP000195570">
    <property type="component" value="Unassembled WGS sequence"/>
</dbReference>
<keyword evidence="3" id="KW-1185">Reference proteome</keyword>
<proteinExistence type="predicted"/>
<protein>
    <submittedName>
        <fullName evidence="2">Uncharacterized protein</fullName>
    </submittedName>
</protein>
<evidence type="ECO:0000256" key="1">
    <source>
        <dbReference type="SAM" id="MobiDB-lite"/>
    </source>
</evidence>
<dbReference type="EMBL" id="CZPT02000526">
    <property type="protein sequence ID" value="SCU66287.1"/>
    <property type="molecule type" value="Genomic_DNA"/>
</dbReference>
<dbReference type="GeneID" id="92381108"/>
<accession>A0A1G4I3P7</accession>
<dbReference type="RefSeq" id="XP_067077747.1">
    <property type="nucleotide sequence ID" value="XM_067221646.1"/>
</dbReference>
<gene>
    <name evidence="2" type="ORF">TEOVI_000717400</name>
</gene>
<feature type="compositionally biased region" description="Basic and acidic residues" evidence="1">
    <location>
        <begin position="62"/>
        <end position="73"/>
    </location>
</feature>
<sequence length="252" mass="27608">MDENTTSFALNVSGWLIPDIRRHVFVLVWCCGVPVHVRYIIQLLRMSSVPLEMMMSSSDEGSVEKVEKYDSKNHGAPHSPSESELRSVALDIAFTQVGSDCCKANSHVVEACLSEERWAEVRSLSCVATSDTDGGGTATRIVSSDPTVNGEVLVLLPPGEVPQAELVSAYFTALDQARFFERQYKMHVTCPLDGFEWGKTERNEVKKHPSLGSANRKAGVEVIVIGSSDDDDEGDQKMAEVVVLDDSDDETP</sequence>
<reference evidence="2" key="1">
    <citation type="submission" date="2016-09" db="EMBL/GenBank/DDBJ databases">
        <authorList>
            <person name="Hebert L."/>
            <person name="Moumen B."/>
        </authorList>
    </citation>
    <scope>NUCLEOTIDE SEQUENCE [LARGE SCALE GENOMIC DNA]</scope>
    <source>
        <strain evidence="2">OVI</strain>
    </source>
</reference>
<dbReference type="AlphaFoldDB" id="A0A1G4I3P7"/>
<feature type="region of interest" description="Disordered" evidence="1">
    <location>
        <begin position="62"/>
        <end position="84"/>
    </location>
</feature>
<organism evidence="2 3">
    <name type="scientific">Trypanosoma equiperdum</name>
    <dbReference type="NCBI Taxonomy" id="5694"/>
    <lineage>
        <taxon>Eukaryota</taxon>
        <taxon>Discoba</taxon>
        <taxon>Euglenozoa</taxon>
        <taxon>Kinetoplastea</taxon>
        <taxon>Metakinetoplastina</taxon>
        <taxon>Trypanosomatida</taxon>
        <taxon>Trypanosomatidae</taxon>
        <taxon>Trypanosoma</taxon>
    </lineage>
</organism>